<dbReference type="EMBL" id="BT123399">
    <property type="protein sequence ID" value="ADE76721.1"/>
    <property type="molecule type" value="mRNA"/>
</dbReference>
<accession>D5AB02</accession>
<reference evidence="1" key="1">
    <citation type="submission" date="2010-04" db="EMBL/GenBank/DDBJ databases">
        <authorList>
            <person name="Reid K.E."/>
            <person name="Liao N."/>
            <person name="Chan S."/>
            <person name="Docking R."/>
            <person name="Taylor G."/>
            <person name="Moore R."/>
            <person name="Mayo M."/>
            <person name="Munro S."/>
            <person name="King J."/>
            <person name="Yanchuk A."/>
            <person name="Holt R."/>
            <person name="Jones S."/>
            <person name="Marra M."/>
            <person name="Ritland C.E."/>
            <person name="Ritland K."/>
            <person name="Bohlmann J."/>
        </authorList>
    </citation>
    <scope>NUCLEOTIDE SEQUENCE</scope>
    <source>
        <tissue evidence="1">Bud</tissue>
    </source>
</reference>
<protein>
    <submittedName>
        <fullName evidence="1">Uncharacterized protein</fullName>
    </submittedName>
</protein>
<name>D5AB02_PICSI</name>
<evidence type="ECO:0000313" key="1">
    <source>
        <dbReference type="EMBL" id="ADE76721.1"/>
    </source>
</evidence>
<dbReference type="AlphaFoldDB" id="D5AB02"/>
<sequence length="87" mass="10228">MYCNNKLSNKIAVWQVQSDSQSWAALKWATANLIYSLVSFNYLHELYLMEENQHPTYHRFAFDSTDEVEVQYFSFSSCLCIVPINFS</sequence>
<proteinExistence type="evidence at transcript level"/>
<organism evidence="1">
    <name type="scientific">Picea sitchensis</name>
    <name type="common">Sitka spruce</name>
    <name type="synonym">Pinus sitchensis</name>
    <dbReference type="NCBI Taxonomy" id="3332"/>
    <lineage>
        <taxon>Eukaryota</taxon>
        <taxon>Viridiplantae</taxon>
        <taxon>Streptophyta</taxon>
        <taxon>Embryophyta</taxon>
        <taxon>Tracheophyta</taxon>
        <taxon>Spermatophyta</taxon>
        <taxon>Pinopsida</taxon>
        <taxon>Pinidae</taxon>
        <taxon>Conifers I</taxon>
        <taxon>Pinales</taxon>
        <taxon>Pinaceae</taxon>
        <taxon>Picea</taxon>
    </lineage>
</organism>